<feature type="signal peptide" evidence="1">
    <location>
        <begin position="1"/>
        <end position="21"/>
    </location>
</feature>
<dbReference type="EMBL" id="LR134182">
    <property type="protein sequence ID" value="VEB41351.1"/>
    <property type="molecule type" value="Genomic_DNA"/>
</dbReference>
<organism evidence="2 3">
    <name type="scientific">Chromobacterium violaceum</name>
    <dbReference type="NCBI Taxonomy" id="536"/>
    <lineage>
        <taxon>Bacteria</taxon>
        <taxon>Pseudomonadati</taxon>
        <taxon>Pseudomonadota</taxon>
        <taxon>Betaproteobacteria</taxon>
        <taxon>Neisseriales</taxon>
        <taxon>Chromobacteriaceae</taxon>
        <taxon>Chromobacterium</taxon>
    </lineage>
</organism>
<evidence type="ECO:0000313" key="2">
    <source>
        <dbReference type="EMBL" id="VEB41351.1"/>
    </source>
</evidence>
<feature type="chain" id="PRO_5018603434" evidence="1">
    <location>
        <begin position="22"/>
        <end position="45"/>
    </location>
</feature>
<keyword evidence="1" id="KW-0732">Signal</keyword>
<reference evidence="2 3" key="1">
    <citation type="submission" date="2018-12" db="EMBL/GenBank/DDBJ databases">
        <authorList>
            <consortium name="Pathogen Informatics"/>
        </authorList>
    </citation>
    <scope>NUCLEOTIDE SEQUENCE [LARGE SCALE GENOMIC DNA]</scope>
    <source>
        <strain evidence="2 3">NCTC9695</strain>
    </source>
</reference>
<gene>
    <name evidence="2" type="ORF">NCTC9695_01772</name>
</gene>
<proteinExistence type="predicted"/>
<dbReference type="Proteomes" id="UP000275777">
    <property type="component" value="Chromosome"/>
</dbReference>
<evidence type="ECO:0000256" key="1">
    <source>
        <dbReference type="SAM" id="SignalP"/>
    </source>
</evidence>
<dbReference type="AlphaFoldDB" id="A0A3S4LI66"/>
<name>A0A3S4LI66_CHRVL</name>
<protein>
    <submittedName>
        <fullName evidence="2">Uncharacterized protein</fullName>
    </submittedName>
</protein>
<sequence>MKKAILTLAALAALQSGFALASNGGTVSFSGSIVKEPAPRAAAPC</sequence>
<accession>A0A3S4LI66</accession>
<evidence type="ECO:0000313" key="3">
    <source>
        <dbReference type="Proteomes" id="UP000275777"/>
    </source>
</evidence>